<protein>
    <submittedName>
        <fullName evidence="1">Baseplate distal hub subunit</fullName>
    </submittedName>
</protein>
<dbReference type="EMBL" id="GU295964">
    <property type="protein sequence ID" value="ADE34919.1"/>
    <property type="molecule type" value="Genomic_DNA"/>
</dbReference>
<reference evidence="1 2" key="1">
    <citation type="submission" date="2010-10" db="EMBL/GenBank/DDBJ databases">
        <title>Genomic sequence and analysis of Klebsiella sp. KP15 bacteriophage.</title>
        <authorList>
            <person name="Drulis-Kawa Z."/>
            <person name="Maciaszczyk-Dziubinska E."/>
            <person name="Bocer T."/>
        </authorList>
    </citation>
    <scope>NUCLEOTIDE SEQUENCE [LARGE SCALE GENOMIC DNA]</scope>
</reference>
<evidence type="ECO:0000313" key="2">
    <source>
        <dbReference type="Proteomes" id="UP000002373"/>
    </source>
</evidence>
<dbReference type="Pfam" id="PF11110">
    <property type="entry name" value="Phage_hub_GP28"/>
    <property type="match status" value="1"/>
</dbReference>
<accession>D5JFD5</accession>
<organism evidence="1 2">
    <name type="scientific">Klebsiella phage KP15</name>
    <dbReference type="NCBI Taxonomy" id="707757"/>
    <lineage>
        <taxon>Viruses</taxon>
        <taxon>Duplodnaviria</taxon>
        <taxon>Heunggongvirae</taxon>
        <taxon>Uroviricota</taxon>
        <taxon>Caudoviricetes</taxon>
        <taxon>Pantevenvirales</taxon>
        <taxon>Straboviridae</taxon>
        <taxon>Slopekvirus</taxon>
        <taxon>Slopekvirus kp15</taxon>
    </lineage>
</organism>
<dbReference type="GeneID" id="8997319"/>
<gene>
    <name evidence="1" type="ORF">KP15_87</name>
</gene>
<dbReference type="InterPro" id="IPR024342">
    <property type="entry name" value="Phage_T4_Gp28"/>
</dbReference>
<dbReference type="KEGG" id="vg:8997319"/>
<proteinExistence type="predicted"/>
<dbReference type="Proteomes" id="UP000002373">
    <property type="component" value="Segment"/>
</dbReference>
<name>D5JFD5_9CAUD</name>
<evidence type="ECO:0000313" key="1">
    <source>
        <dbReference type="EMBL" id="ADE34919.1"/>
    </source>
</evidence>
<keyword evidence="2" id="KW-1185">Reference proteome</keyword>
<sequence length="200" mass="23222">MTQVQFEAIMKNKTLDKFMTTRLEIKKTNVKTVHLPDGTAIEIPKMSYRHFVKIKTLKDDPVAIMRFIIDDIKPRELTAAEIEFVLIHMYAHNNADYANTLKEIGLNLDDLKISEPCYDFTFDNVRLVFDKPSLLNAHLPFLIKEAYVDGKPVELTEDKRDELINCLYRFEYDQVSRGVLQEVYIIHEGKTIKGLNIIGE</sequence>
<dbReference type="RefSeq" id="YP_003579963.1">
    <property type="nucleotide sequence ID" value="NC_014036.1"/>
</dbReference>